<dbReference type="Proteomes" id="UP000799440">
    <property type="component" value="Unassembled WGS sequence"/>
</dbReference>
<evidence type="ECO:0000313" key="3">
    <source>
        <dbReference type="Proteomes" id="UP000799440"/>
    </source>
</evidence>
<evidence type="ECO:0000313" key="2">
    <source>
        <dbReference type="EMBL" id="KAF2748830.1"/>
    </source>
</evidence>
<feature type="region of interest" description="Disordered" evidence="1">
    <location>
        <begin position="1"/>
        <end position="39"/>
    </location>
</feature>
<evidence type="ECO:0000256" key="1">
    <source>
        <dbReference type="SAM" id="MobiDB-lite"/>
    </source>
</evidence>
<organism evidence="2 3">
    <name type="scientific">Sporormia fimetaria CBS 119925</name>
    <dbReference type="NCBI Taxonomy" id="1340428"/>
    <lineage>
        <taxon>Eukaryota</taxon>
        <taxon>Fungi</taxon>
        <taxon>Dikarya</taxon>
        <taxon>Ascomycota</taxon>
        <taxon>Pezizomycotina</taxon>
        <taxon>Dothideomycetes</taxon>
        <taxon>Pleosporomycetidae</taxon>
        <taxon>Pleosporales</taxon>
        <taxon>Sporormiaceae</taxon>
        <taxon>Sporormia</taxon>
    </lineage>
</organism>
<feature type="region of interest" description="Disordered" evidence="1">
    <location>
        <begin position="97"/>
        <end position="134"/>
    </location>
</feature>
<dbReference type="EMBL" id="MU006568">
    <property type="protein sequence ID" value="KAF2748830.1"/>
    <property type="molecule type" value="Genomic_DNA"/>
</dbReference>
<sequence>MAQASTRPTLAGPQIPGPQTPAQTQQNAGYPNGPHGLGYINSMARTLTRPMMAHPQYAGTLAPVHTQQVPGYANAGFVQEQTQLIQAQAGFTPALTNLNSSSGPVYSNQPNPASLSAGQQLPTQPQAGFTPAQSALICKSSR</sequence>
<keyword evidence="3" id="KW-1185">Reference proteome</keyword>
<feature type="compositionally biased region" description="Polar residues" evidence="1">
    <location>
        <begin position="20"/>
        <end position="29"/>
    </location>
</feature>
<reference evidence="2" key="1">
    <citation type="journal article" date="2020" name="Stud. Mycol.">
        <title>101 Dothideomycetes genomes: a test case for predicting lifestyles and emergence of pathogens.</title>
        <authorList>
            <person name="Haridas S."/>
            <person name="Albert R."/>
            <person name="Binder M."/>
            <person name="Bloem J."/>
            <person name="Labutti K."/>
            <person name="Salamov A."/>
            <person name="Andreopoulos B."/>
            <person name="Baker S."/>
            <person name="Barry K."/>
            <person name="Bills G."/>
            <person name="Bluhm B."/>
            <person name="Cannon C."/>
            <person name="Castanera R."/>
            <person name="Culley D."/>
            <person name="Daum C."/>
            <person name="Ezra D."/>
            <person name="Gonzalez J."/>
            <person name="Henrissat B."/>
            <person name="Kuo A."/>
            <person name="Liang C."/>
            <person name="Lipzen A."/>
            <person name="Lutzoni F."/>
            <person name="Magnuson J."/>
            <person name="Mondo S."/>
            <person name="Nolan M."/>
            <person name="Ohm R."/>
            <person name="Pangilinan J."/>
            <person name="Park H.-J."/>
            <person name="Ramirez L."/>
            <person name="Alfaro M."/>
            <person name="Sun H."/>
            <person name="Tritt A."/>
            <person name="Yoshinaga Y."/>
            <person name="Zwiers L.-H."/>
            <person name="Turgeon B."/>
            <person name="Goodwin S."/>
            <person name="Spatafora J."/>
            <person name="Crous P."/>
            <person name="Grigoriev I."/>
        </authorList>
    </citation>
    <scope>NUCLEOTIDE SEQUENCE</scope>
    <source>
        <strain evidence="2">CBS 119925</strain>
    </source>
</reference>
<name>A0A6A6VGV8_9PLEO</name>
<protein>
    <submittedName>
        <fullName evidence="2">Uncharacterized protein</fullName>
    </submittedName>
</protein>
<accession>A0A6A6VGV8</accession>
<dbReference type="AlphaFoldDB" id="A0A6A6VGV8"/>
<gene>
    <name evidence="2" type="ORF">M011DRAFT_338963</name>
</gene>
<feature type="compositionally biased region" description="Polar residues" evidence="1">
    <location>
        <begin position="97"/>
        <end position="133"/>
    </location>
</feature>
<proteinExistence type="predicted"/>